<dbReference type="EMBL" id="FNIZ01000006">
    <property type="protein sequence ID" value="SDO54709.1"/>
    <property type="molecule type" value="Genomic_DNA"/>
</dbReference>
<accession>A0A1H0KFL1</accession>
<gene>
    <name evidence="4" type="ORF">SAMN05421677_1065</name>
</gene>
<feature type="domain" description="SLH" evidence="3">
    <location>
        <begin position="796"/>
        <end position="853"/>
    </location>
</feature>
<keyword evidence="5" id="KW-1185">Reference proteome</keyword>
<dbReference type="PANTHER" id="PTHR43308">
    <property type="entry name" value="OUTER MEMBRANE PROTEIN ALPHA-RELATED"/>
    <property type="match status" value="1"/>
</dbReference>
<evidence type="ECO:0000259" key="3">
    <source>
        <dbReference type="PROSITE" id="PS51272"/>
    </source>
</evidence>
<dbReference type="STRING" id="240303.SAMN05421677_1065"/>
<reference evidence="5" key="1">
    <citation type="submission" date="2016-10" db="EMBL/GenBank/DDBJ databases">
        <authorList>
            <person name="Varghese N."/>
            <person name="Submissions S."/>
        </authorList>
    </citation>
    <scope>NUCLEOTIDE SEQUENCE [LARGE SCALE GENOMIC DNA]</scope>
    <source>
        <strain evidence="5">CGMCC 1.3703</strain>
    </source>
</reference>
<protein>
    <submittedName>
        <fullName evidence="4">S-layer homology domain-containing protein</fullName>
    </submittedName>
</protein>
<name>A0A1H0KFL1_HALAD</name>
<keyword evidence="1" id="KW-0732">Signal</keyword>
<dbReference type="InterPro" id="IPR058094">
    <property type="entry name" value="Ig-like_OmpL47-like"/>
</dbReference>
<sequence length="972" mass="107939">DKQDNTYSYHHSETGPYQGENSESKDLSQYDVVVEKIAPITKLDMTSSTPMKNGWYPSNVTAALSATDKESGIKKVEYRINEGSWIEYTEAFEISQEGIVQLDYRSVDHAGNVEEFQTETLKIDKTSPVTSTSEIPSDWSNEEIELSLTAKDESSGVSSIEYRMNEGDWTSYDTPITIAEEGKHVIEYRSTDEAGNQEEIQTVNVNHDFKAPETSISSVSDEWHNSNMEVTLSSSDGLSGVSKTEYRVNEEEWVNYDTSILVEEEGSNKVEFRSIDHAGNVEVIQSKVIKVDKTAPVTTAEEVPTDWSNQDVELTLSSSDELSGVYSIEYKINGGEWKDYSDPITLDQEGSTTIEYRSIDKAGNEEEIQSVVVKLDQTSPVTTASETPIDWVSEEVELTLTAKDELSDVSSVEYKINGSDWKLYNGTITLKQEGENVIEYRSVDVAGNQEETKSLTVKLDLTAPETSISDVSDQWQTSSVEVALSATDSLTGVSKTEYRVNDGEWTAYSTPVVFEKEGAHKLEYRSFDEAGNVEEIQSETIKIDTTAPVISVNGVPEKWANKATEITLTAKDQLSGVAAIKYRMNEGEWTNYSGPITFQQQGENVIDYRSVDTAGNVEEFKSITVKYDDNAPQTSAGDVGDQWHNSEVEVTLSSTDTLSGVAKTEYRINEGEWKEYTTPVLIDEEGGHTVDYRSIDYADNEEEVKSINVKLDSTAPDTAMSTEKRDNDVELTLSSSDTLSGVSKTEYRINQGEWLAYNSTVIVSEEGTHTVDYRSVDHAGNVEAIQSSEVTIDKPSNDVTFKDIKGHWAEDKINYLVENNLLSGYKDGTFQPDVNITRAEAATVISRELELEKIGSDFTDVSEEHWASGYIGAAAKANILSGYKDGTFHPNENLSRAEMATIVSRAYQLQGQTNIFSDTKGHWADSYIQTLAANNITVGYPDGTFKPEQEITRAEFASFVARVLEDSFRVTD</sequence>
<evidence type="ECO:0000256" key="2">
    <source>
        <dbReference type="SAM" id="MobiDB-lite"/>
    </source>
</evidence>
<organism evidence="4 5">
    <name type="scientific">Halobacillus aidingensis</name>
    <dbReference type="NCBI Taxonomy" id="240303"/>
    <lineage>
        <taxon>Bacteria</taxon>
        <taxon>Bacillati</taxon>
        <taxon>Bacillota</taxon>
        <taxon>Bacilli</taxon>
        <taxon>Bacillales</taxon>
        <taxon>Bacillaceae</taxon>
        <taxon>Halobacillus</taxon>
    </lineage>
</organism>
<dbReference type="InterPro" id="IPR001119">
    <property type="entry name" value="SLH_dom"/>
</dbReference>
<feature type="domain" description="SLH" evidence="3">
    <location>
        <begin position="918"/>
        <end position="972"/>
    </location>
</feature>
<dbReference type="Gene3D" id="3.30.1920.20">
    <property type="match status" value="9"/>
</dbReference>
<evidence type="ECO:0000313" key="4">
    <source>
        <dbReference type="EMBL" id="SDO54709.1"/>
    </source>
</evidence>
<feature type="region of interest" description="Disordered" evidence="2">
    <location>
        <begin position="1"/>
        <end position="27"/>
    </location>
</feature>
<dbReference type="PROSITE" id="PS51272">
    <property type="entry name" value="SLH"/>
    <property type="match status" value="3"/>
</dbReference>
<dbReference type="Proteomes" id="UP000198860">
    <property type="component" value="Unassembled WGS sequence"/>
</dbReference>
<evidence type="ECO:0000256" key="1">
    <source>
        <dbReference type="ARBA" id="ARBA00022729"/>
    </source>
</evidence>
<dbReference type="InterPro" id="IPR051465">
    <property type="entry name" value="Cell_Envelope_Struct_Comp"/>
</dbReference>
<feature type="domain" description="SLH" evidence="3">
    <location>
        <begin position="854"/>
        <end position="917"/>
    </location>
</feature>
<dbReference type="AlphaFoldDB" id="A0A1H0KFL1"/>
<feature type="non-terminal residue" evidence="4">
    <location>
        <position position="1"/>
    </location>
</feature>
<dbReference type="Pfam" id="PF00395">
    <property type="entry name" value="SLH"/>
    <property type="match status" value="3"/>
</dbReference>
<dbReference type="NCBIfam" id="NF047446">
    <property type="entry name" value="barrel_OmpL47"/>
    <property type="match status" value="9"/>
</dbReference>
<evidence type="ECO:0000313" key="5">
    <source>
        <dbReference type="Proteomes" id="UP000198860"/>
    </source>
</evidence>
<proteinExistence type="predicted"/>
<dbReference type="RefSeq" id="WP_208599168.1">
    <property type="nucleotide sequence ID" value="NZ_FNIZ01000006.1"/>
</dbReference>